<keyword evidence="12" id="KW-0175">Coiled coil</keyword>
<evidence type="ECO:0000256" key="17">
    <source>
        <dbReference type="ARBA" id="ARBA00044152"/>
    </source>
</evidence>
<comment type="caution">
    <text evidence="20">The sequence shown here is derived from an EMBL/GenBank/DDBJ whole genome shotgun (WGS) entry which is preliminary data.</text>
</comment>
<dbReference type="GO" id="GO:0051301">
    <property type="term" value="P:cell division"/>
    <property type="evidence" value="ECO:0007669"/>
    <property type="project" value="UniProtKB-KW"/>
</dbReference>
<dbReference type="EMBL" id="PQXO01000011">
    <property type="protein sequence ID" value="TGO92062.1"/>
    <property type="molecule type" value="Genomic_DNA"/>
</dbReference>
<keyword evidence="13" id="KW-0206">Cytoskeleton</keyword>
<sequence length="238" mass="25360">MDATPDIGKLDLSDSDNDDLFASPSKPPKADLKALNKSSEGHAPAQRSGGSKYDAETAREAALHKELEGVRNINELIEGVLGSLDLAKGNMDTVSQTVSSASTLLNTWIRILSQTEHNQRLILNPNWRGASQDIADMENEQVLKAQAAERRAAEEERRREAARQRAENEERQRQAGTTSRGTRGGRGRARGGVLRPGSVSSSGYGRGSSTGSSTGTGTSRGGTGIGRGIPRGRARGVR</sequence>
<feature type="compositionally biased region" description="Basic and acidic residues" evidence="19">
    <location>
        <begin position="147"/>
        <end position="173"/>
    </location>
</feature>
<protein>
    <recommendedName>
        <fullName evidence="17">DASH complex subunit DUO1</fullName>
    </recommendedName>
    <alternativeName>
        <fullName evidence="18">Outer kinetochore protein DUO1</fullName>
    </alternativeName>
</protein>
<keyword evidence="10" id="KW-0159">Chromosome partition</keyword>
<keyword evidence="21" id="KW-1185">Reference proteome</keyword>
<feature type="compositionally biased region" description="Low complexity" evidence="19">
    <location>
        <begin position="191"/>
        <end position="217"/>
    </location>
</feature>
<feature type="region of interest" description="Disordered" evidence="19">
    <location>
        <begin position="145"/>
        <end position="238"/>
    </location>
</feature>
<evidence type="ECO:0000256" key="2">
    <source>
        <dbReference type="ARBA" id="ARBA00004186"/>
    </source>
</evidence>
<evidence type="ECO:0000256" key="3">
    <source>
        <dbReference type="ARBA" id="ARBA00004629"/>
    </source>
</evidence>
<keyword evidence="11" id="KW-0995">Kinetochore</keyword>
<keyword evidence="7" id="KW-0132">Cell division</keyword>
<accession>A0A4Z1L5G5</accession>
<evidence type="ECO:0000256" key="1">
    <source>
        <dbReference type="ARBA" id="ARBA00004123"/>
    </source>
</evidence>
<keyword evidence="16" id="KW-0137">Centromere</keyword>
<evidence type="ECO:0000256" key="13">
    <source>
        <dbReference type="ARBA" id="ARBA00023212"/>
    </source>
</evidence>
<evidence type="ECO:0000313" key="21">
    <source>
        <dbReference type="Proteomes" id="UP000297280"/>
    </source>
</evidence>
<evidence type="ECO:0000256" key="19">
    <source>
        <dbReference type="SAM" id="MobiDB-lite"/>
    </source>
</evidence>
<reference evidence="20 21" key="1">
    <citation type="submission" date="2017-12" db="EMBL/GenBank/DDBJ databases">
        <title>Comparative genomics of Botrytis spp.</title>
        <authorList>
            <person name="Valero-Jimenez C.A."/>
            <person name="Tapia P."/>
            <person name="Veloso J."/>
            <person name="Silva-Moreno E."/>
            <person name="Staats M."/>
            <person name="Valdes J.H."/>
            <person name="Van Kan J.A.L."/>
        </authorList>
    </citation>
    <scope>NUCLEOTIDE SEQUENCE [LARGE SCALE GENOMIC DNA]</scope>
    <source>
        <strain evidence="20 21">MUCL3349</strain>
    </source>
</reference>
<evidence type="ECO:0000256" key="16">
    <source>
        <dbReference type="ARBA" id="ARBA00023328"/>
    </source>
</evidence>
<dbReference type="PANTHER" id="PTHR28216">
    <property type="entry name" value="DASH COMPLEX SUBUNIT DUO1"/>
    <property type="match status" value="1"/>
</dbReference>
<dbReference type="InterPro" id="IPR013960">
    <property type="entry name" value="DASH_Duo1"/>
</dbReference>
<dbReference type="GO" id="GO:0000278">
    <property type="term" value="P:mitotic cell cycle"/>
    <property type="evidence" value="ECO:0007669"/>
    <property type="project" value="InterPro"/>
</dbReference>
<evidence type="ECO:0000256" key="10">
    <source>
        <dbReference type="ARBA" id="ARBA00022829"/>
    </source>
</evidence>
<organism evidence="20 21">
    <name type="scientific">Botrytis porri</name>
    <dbReference type="NCBI Taxonomy" id="87229"/>
    <lineage>
        <taxon>Eukaryota</taxon>
        <taxon>Fungi</taxon>
        <taxon>Dikarya</taxon>
        <taxon>Ascomycota</taxon>
        <taxon>Pezizomycotina</taxon>
        <taxon>Leotiomycetes</taxon>
        <taxon>Helotiales</taxon>
        <taxon>Sclerotiniaceae</taxon>
        <taxon>Botrytis</taxon>
    </lineage>
</organism>
<evidence type="ECO:0000256" key="8">
    <source>
        <dbReference type="ARBA" id="ARBA00022701"/>
    </source>
</evidence>
<keyword evidence="9" id="KW-0498">Mitosis</keyword>
<keyword evidence="15" id="KW-0131">Cell cycle</keyword>
<keyword evidence="6" id="KW-0963">Cytoplasm</keyword>
<dbReference type="GO" id="GO:0007059">
    <property type="term" value="P:chromosome segregation"/>
    <property type="evidence" value="ECO:0007669"/>
    <property type="project" value="UniProtKB-KW"/>
</dbReference>
<evidence type="ECO:0000256" key="15">
    <source>
        <dbReference type="ARBA" id="ARBA00023306"/>
    </source>
</evidence>
<evidence type="ECO:0000313" key="20">
    <source>
        <dbReference type="EMBL" id="TGO92062.1"/>
    </source>
</evidence>
<dbReference type="Proteomes" id="UP000297280">
    <property type="component" value="Unassembled WGS sequence"/>
</dbReference>
<dbReference type="PANTHER" id="PTHR28216:SF1">
    <property type="entry name" value="DASH COMPLEX SUBUNIT DUO1"/>
    <property type="match status" value="1"/>
</dbReference>
<evidence type="ECO:0000256" key="4">
    <source>
        <dbReference type="ARBA" id="ARBA00005366"/>
    </source>
</evidence>
<dbReference type="AlphaFoldDB" id="A0A4Z1L5G5"/>
<keyword evidence="14" id="KW-0539">Nucleus</keyword>
<dbReference type="STRING" id="87229.A0A4Z1L5G5"/>
<evidence type="ECO:0000256" key="9">
    <source>
        <dbReference type="ARBA" id="ARBA00022776"/>
    </source>
</evidence>
<keyword evidence="5" id="KW-0158">Chromosome</keyword>
<evidence type="ECO:0000256" key="18">
    <source>
        <dbReference type="ARBA" id="ARBA00044358"/>
    </source>
</evidence>
<name>A0A4Z1L5G5_9HELO</name>
<feature type="region of interest" description="Disordered" evidence="19">
    <location>
        <begin position="1"/>
        <end position="57"/>
    </location>
</feature>
<dbReference type="GO" id="GO:0005874">
    <property type="term" value="C:microtubule"/>
    <property type="evidence" value="ECO:0007669"/>
    <property type="project" value="UniProtKB-KW"/>
</dbReference>
<evidence type="ECO:0000256" key="5">
    <source>
        <dbReference type="ARBA" id="ARBA00022454"/>
    </source>
</evidence>
<keyword evidence="8" id="KW-0493">Microtubule</keyword>
<dbReference type="GO" id="GO:0042729">
    <property type="term" value="C:DASH complex"/>
    <property type="evidence" value="ECO:0007669"/>
    <property type="project" value="InterPro"/>
</dbReference>
<proteinExistence type="inferred from homology"/>
<dbReference type="Pfam" id="PF08651">
    <property type="entry name" value="DASH_Duo1"/>
    <property type="match status" value="1"/>
</dbReference>
<comment type="subcellular location">
    <subcellularLocation>
        <location evidence="3">Chromosome</location>
        <location evidence="3">Centromere</location>
        <location evidence="3">Kinetochore</location>
    </subcellularLocation>
    <subcellularLocation>
        <location evidence="2">Cytoplasm</location>
        <location evidence="2">Cytoskeleton</location>
        <location evidence="2">Spindle</location>
    </subcellularLocation>
    <subcellularLocation>
        <location evidence="1">Nucleus</location>
    </subcellularLocation>
</comment>
<evidence type="ECO:0000256" key="6">
    <source>
        <dbReference type="ARBA" id="ARBA00022490"/>
    </source>
</evidence>
<gene>
    <name evidence="20" type="ORF">BPOR_0011g00130</name>
</gene>
<comment type="similarity">
    <text evidence="4">Belongs to the DASH complex DUO1 family.</text>
</comment>
<evidence type="ECO:0000256" key="14">
    <source>
        <dbReference type="ARBA" id="ARBA00023242"/>
    </source>
</evidence>
<dbReference type="GO" id="GO:0072686">
    <property type="term" value="C:mitotic spindle"/>
    <property type="evidence" value="ECO:0007669"/>
    <property type="project" value="InterPro"/>
</dbReference>
<evidence type="ECO:0000256" key="12">
    <source>
        <dbReference type="ARBA" id="ARBA00023054"/>
    </source>
</evidence>
<evidence type="ECO:0000256" key="7">
    <source>
        <dbReference type="ARBA" id="ARBA00022618"/>
    </source>
</evidence>
<evidence type="ECO:0000256" key="11">
    <source>
        <dbReference type="ARBA" id="ARBA00022838"/>
    </source>
</evidence>
<feature type="compositionally biased region" description="Gly residues" evidence="19">
    <location>
        <begin position="218"/>
        <end position="229"/>
    </location>
</feature>